<proteinExistence type="predicted"/>
<evidence type="ECO:0000313" key="1">
    <source>
        <dbReference type="EMBL" id="KAK6929238.1"/>
    </source>
</evidence>
<name>A0AAN8ZD26_9MAGN</name>
<sequence>MQSRGFDNTGSIVHVVNSLTGSSILHHQNDYDAGAFGKRSKEQSTTKSWKMGSEALQASKVYRHLLKAVRQHIGKEDYKIHFRDFVTQEFRKNHEQIDQTSLQQKLRLAHDYTYLLDSVHHHKDLLFSYNIAVDRSDEMKRVLGKSAASVGLQLPDVYQP</sequence>
<dbReference type="PANTHER" id="PTHR35763">
    <property type="entry name" value="COMPLEX 1 LYR-LIKE PROTEIN"/>
    <property type="match status" value="1"/>
</dbReference>
<comment type="caution">
    <text evidence="1">The sequence shown here is derived from an EMBL/GenBank/DDBJ whole genome shotgun (WGS) entry which is preliminary data.</text>
</comment>
<accession>A0AAN8ZD26</accession>
<gene>
    <name evidence="1" type="ORF">RJ641_005443</name>
</gene>
<protein>
    <submittedName>
        <fullName evidence="1">Uncharacterized protein</fullName>
    </submittedName>
</protein>
<dbReference type="PANTHER" id="PTHR35763:SF1">
    <property type="entry name" value="OS11G0133900 PROTEIN"/>
    <property type="match status" value="1"/>
</dbReference>
<reference evidence="1 2" key="1">
    <citation type="submission" date="2023-12" db="EMBL/GenBank/DDBJ databases">
        <title>A high-quality genome assembly for Dillenia turbinata (Dilleniales).</title>
        <authorList>
            <person name="Chanderbali A."/>
        </authorList>
    </citation>
    <scope>NUCLEOTIDE SEQUENCE [LARGE SCALE GENOMIC DNA]</scope>
    <source>
        <strain evidence="1">LSX21</strain>
        <tissue evidence="1">Leaf</tissue>
    </source>
</reference>
<keyword evidence="2" id="KW-1185">Reference proteome</keyword>
<evidence type="ECO:0000313" key="2">
    <source>
        <dbReference type="Proteomes" id="UP001370490"/>
    </source>
</evidence>
<dbReference type="EMBL" id="JBAMMX010000013">
    <property type="protein sequence ID" value="KAK6929238.1"/>
    <property type="molecule type" value="Genomic_DNA"/>
</dbReference>
<dbReference type="AlphaFoldDB" id="A0AAN8ZD26"/>
<organism evidence="1 2">
    <name type="scientific">Dillenia turbinata</name>
    <dbReference type="NCBI Taxonomy" id="194707"/>
    <lineage>
        <taxon>Eukaryota</taxon>
        <taxon>Viridiplantae</taxon>
        <taxon>Streptophyta</taxon>
        <taxon>Embryophyta</taxon>
        <taxon>Tracheophyta</taxon>
        <taxon>Spermatophyta</taxon>
        <taxon>Magnoliopsida</taxon>
        <taxon>eudicotyledons</taxon>
        <taxon>Gunneridae</taxon>
        <taxon>Pentapetalae</taxon>
        <taxon>Dilleniales</taxon>
        <taxon>Dilleniaceae</taxon>
        <taxon>Dillenia</taxon>
    </lineage>
</organism>
<dbReference type="Pfam" id="PF13233">
    <property type="entry name" value="Complex1_LYR_2"/>
    <property type="match status" value="1"/>
</dbReference>
<dbReference type="Proteomes" id="UP001370490">
    <property type="component" value="Unassembled WGS sequence"/>
</dbReference>